<dbReference type="RefSeq" id="WP_266337797.1">
    <property type="nucleotide sequence ID" value="NZ_JAPKNK010000002.1"/>
</dbReference>
<keyword evidence="4" id="KW-0410">Iron transport</keyword>
<dbReference type="SUPFAM" id="SSF52540">
    <property type="entry name" value="P-loop containing nucleoside triphosphate hydrolases"/>
    <property type="match status" value="1"/>
</dbReference>
<dbReference type="GO" id="GO:0015697">
    <property type="term" value="P:quaternary ammonium group transport"/>
    <property type="evidence" value="ECO:0007669"/>
    <property type="project" value="UniProtKB-ARBA"/>
</dbReference>
<proteinExistence type="inferred from homology"/>
<evidence type="ECO:0000256" key="5">
    <source>
        <dbReference type="ARBA" id="ARBA00022741"/>
    </source>
</evidence>
<dbReference type="InterPro" id="IPR027417">
    <property type="entry name" value="P-loop_NTPase"/>
</dbReference>
<evidence type="ECO:0000256" key="2">
    <source>
        <dbReference type="ARBA" id="ARBA00022448"/>
    </source>
</evidence>
<protein>
    <submittedName>
        <fullName evidence="11">ABC transporter ATP-binding protein</fullName>
    </submittedName>
</protein>
<keyword evidence="3" id="KW-1003">Cell membrane</keyword>
<reference evidence="11" key="1">
    <citation type="submission" date="2022-11" db="EMBL/GenBank/DDBJ databases">
        <title>Biodiversity and phylogenetic relationships of bacteria.</title>
        <authorList>
            <person name="Machado R.A.R."/>
            <person name="Bhat A."/>
            <person name="Loulou A."/>
            <person name="Kallel S."/>
        </authorList>
    </citation>
    <scope>NUCLEOTIDE SEQUENCE</scope>
    <source>
        <strain evidence="11">K-TC2</strain>
    </source>
</reference>
<evidence type="ECO:0000256" key="9">
    <source>
        <dbReference type="ARBA" id="ARBA00023136"/>
    </source>
</evidence>
<dbReference type="GO" id="GO:0016887">
    <property type="term" value="F:ATP hydrolysis activity"/>
    <property type="evidence" value="ECO:0007669"/>
    <property type="project" value="InterPro"/>
</dbReference>
<name>A0A9X3E1D2_9HYPH</name>
<evidence type="ECO:0000256" key="7">
    <source>
        <dbReference type="ARBA" id="ARBA00023004"/>
    </source>
</evidence>
<dbReference type="SMART" id="SM00382">
    <property type="entry name" value="AAA"/>
    <property type="match status" value="1"/>
</dbReference>
<keyword evidence="8" id="KW-0406">Ion transport</keyword>
<organism evidence="11 12">
    <name type="scientific">Kaistia nematophila</name>
    <dbReference type="NCBI Taxonomy" id="2994654"/>
    <lineage>
        <taxon>Bacteria</taxon>
        <taxon>Pseudomonadati</taxon>
        <taxon>Pseudomonadota</taxon>
        <taxon>Alphaproteobacteria</taxon>
        <taxon>Hyphomicrobiales</taxon>
        <taxon>Kaistiaceae</taxon>
        <taxon>Kaistia</taxon>
    </lineage>
</organism>
<evidence type="ECO:0000256" key="1">
    <source>
        <dbReference type="ARBA" id="ARBA00005417"/>
    </source>
</evidence>
<evidence type="ECO:0000259" key="10">
    <source>
        <dbReference type="PROSITE" id="PS50893"/>
    </source>
</evidence>
<dbReference type="InterPro" id="IPR008995">
    <property type="entry name" value="Mo/tungstate-bd_C_term_dom"/>
</dbReference>
<dbReference type="PANTHER" id="PTHR42781:SF4">
    <property type="entry name" value="SPERMIDINE_PUTRESCINE IMPORT ATP-BINDING PROTEIN POTA"/>
    <property type="match status" value="1"/>
</dbReference>
<evidence type="ECO:0000256" key="3">
    <source>
        <dbReference type="ARBA" id="ARBA00022475"/>
    </source>
</evidence>
<keyword evidence="2" id="KW-0813">Transport</keyword>
<dbReference type="InterPro" id="IPR050093">
    <property type="entry name" value="ABC_SmlMolc_Importer"/>
</dbReference>
<dbReference type="GO" id="GO:0015408">
    <property type="term" value="F:ABC-type ferric iron transporter activity"/>
    <property type="evidence" value="ECO:0007669"/>
    <property type="project" value="InterPro"/>
</dbReference>
<keyword evidence="12" id="KW-1185">Reference proteome</keyword>
<dbReference type="Pfam" id="PF00005">
    <property type="entry name" value="ABC_tran"/>
    <property type="match status" value="1"/>
</dbReference>
<dbReference type="PROSITE" id="PS50893">
    <property type="entry name" value="ABC_TRANSPORTER_2"/>
    <property type="match status" value="1"/>
</dbReference>
<dbReference type="InterPro" id="IPR015853">
    <property type="entry name" value="ABC_transpr_FbpC"/>
</dbReference>
<dbReference type="InterPro" id="IPR003593">
    <property type="entry name" value="AAA+_ATPase"/>
</dbReference>
<dbReference type="FunFam" id="3.40.50.300:FF:000425">
    <property type="entry name" value="Probable ABC transporter, ATP-binding subunit"/>
    <property type="match status" value="1"/>
</dbReference>
<evidence type="ECO:0000256" key="6">
    <source>
        <dbReference type="ARBA" id="ARBA00022840"/>
    </source>
</evidence>
<dbReference type="Proteomes" id="UP001144805">
    <property type="component" value="Unassembled WGS sequence"/>
</dbReference>
<dbReference type="SUPFAM" id="SSF50331">
    <property type="entry name" value="MOP-like"/>
    <property type="match status" value="1"/>
</dbReference>
<dbReference type="Pfam" id="PF08402">
    <property type="entry name" value="TOBE_2"/>
    <property type="match status" value="1"/>
</dbReference>
<keyword evidence="9" id="KW-0472">Membrane</keyword>
<dbReference type="InterPro" id="IPR013611">
    <property type="entry name" value="Transp-assoc_OB_typ2"/>
</dbReference>
<dbReference type="CDD" id="cd03259">
    <property type="entry name" value="ABC_Carb_Solutes_like"/>
    <property type="match status" value="1"/>
</dbReference>
<dbReference type="GO" id="GO:0043190">
    <property type="term" value="C:ATP-binding cassette (ABC) transporter complex"/>
    <property type="evidence" value="ECO:0007669"/>
    <property type="project" value="InterPro"/>
</dbReference>
<evidence type="ECO:0000256" key="8">
    <source>
        <dbReference type="ARBA" id="ARBA00023065"/>
    </source>
</evidence>
<evidence type="ECO:0000313" key="12">
    <source>
        <dbReference type="Proteomes" id="UP001144805"/>
    </source>
</evidence>
<accession>A0A9X3E1D2</accession>
<dbReference type="PROSITE" id="PS00211">
    <property type="entry name" value="ABC_TRANSPORTER_1"/>
    <property type="match status" value="1"/>
</dbReference>
<keyword evidence="7" id="KW-0408">Iron</keyword>
<dbReference type="InterPro" id="IPR017871">
    <property type="entry name" value="ABC_transporter-like_CS"/>
</dbReference>
<evidence type="ECO:0000256" key="4">
    <source>
        <dbReference type="ARBA" id="ARBA00022496"/>
    </source>
</evidence>
<dbReference type="EMBL" id="JAPKNK010000002">
    <property type="protein sequence ID" value="MCX5568837.1"/>
    <property type="molecule type" value="Genomic_DNA"/>
</dbReference>
<keyword evidence="5" id="KW-0547">Nucleotide-binding</keyword>
<keyword evidence="6 11" id="KW-0067">ATP-binding</keyword>
<gene>
    <name evidence="11" type="ORF">OSH07_06505</name>
</gene>
<evidence type="ECO:0000313" key="11">
    <source>
        <dbReference type="EMBL" id="MCX5568837.1"/>
    </source>
</evidence>
<feature type="domain" description="ABC transporter" evidence="10">
    <location>
        <begin position="27"/>
        <end position="259"/>
    </location>
</feature>
<dbReference type="GO" id="GO:0005524">
    <property type="term" value="F:ATP binding"/>
    <property type="evidence" value="ECO:0007669"/>
    <property type="project" value="UniProtKB-KW"/>
</dbReference>
<comment type="caution">
    <text evidence="11">The sequence shown here is derived from an EMBL/GenBank/DDBJ whole genome shotgun (WGS) entry which is preliminary data.</text>
</comment>
<dbReference type="AlphaFoldDB" id="A0A9X3E1D2"/>
<comment type="similarity">
    <text evidence="1">Belongs to the ABC transporter superfamily.</text>
</comment>
<sequence>MSASTQWIERTAWGRRGTAGVTIAARLGFDAVTHHYGDAPSLRGISLEVEPGEVVCLLGRSGCGKTTLLRVTAGLERPSGGRVTVNGREMAGPAVFVPPEKRGVGLMFQDYALFPHMTILKNVIYGLNDLPRAEAERQGLHALGRVGLEGYAAAHPHALSGGEQQRVALARAIAPRPSMLLMDEPFSGLDKRLRDHVREETMAIIRETRATCIIVTHDPEEAMRMGDRIALMRGGQLLQVGTARHLYEHPVDLYAARFFSELNEFEATARNGRVETPLGTFGARGHADGSPLSIGIRPQGVGFTLAGDGVPGRIVGHQFLGEVDLLSVAIDGIDVPIRMRTRDNAEPFVVGSTVWLTIDPRDVLVFAKASG</sequence>
<dbReference type="Gene3D" id="3.40.50.300">
    <property type="entry name" value="P-loop containing nucleotide triphosphate hydrolases"/>
    <property type="match status" value="1"/>
</dbReference>
<dbReference type="InterPro" id="IPR003439">
    <property type="entry name" value="ABC_transporter-like_ATP-bd"/>
</dbReference>
<dbReference type="PANTHER" id="PTHR42781">
    <property type="entry name" value="SPERMIDINE/PUTRESCINE IMPORT ATP-BINDING PROTEIN POTA"/>
    <property type="match status" value="1"/>
</dbReference>